<proteinExistence type="predicted"/>
<dbReference type="STRING" id="429701.A0A2G9HQZ2"/>
<dbReference type="GO" id="GO:0050290">
    <property type="term" value="F:sphingomyelin phosphodiesterase D activity"/>
    <property type="evidence" value="ECO:0007669"/>
    <property type="project" value="InterPro"/>
</dbReference>
<evidence type="ECO:0000313" key="3">
    <source>
        <dbReference type="Proteomes" id="UP000231279"/>
    </source>
</evidence>
<dbReference type="InterPro" id="IPR024129">
    <property type="entry name" value="Sphingomy_SMPD4"/>
</dbReference>
<keyword evidence="1" id="KW-0472">Membrane</keyword>
<feature type="transmembrane region" description="Helical" evidence="1">
    <location>
        <begin position="765"/>
        <end position="782"/>
    </location>
</feature>
<gene>
    <name evidence="2" type="ORF">CDL12_07366</name>
</gene>
<sequence>MIPHSYAADTQTKSTELASTIAAAASPAQIASACAAVESFLRKHATDQQRWFFSITFPTLICRVFGFDDSSPPSSAAAKRHPSNGWIDVAASENDSELAGRMFSLLSPNGVLLSSVAGVDRLSLVKYVFPIERLPEWVRYMLQNERDCRVLTDLCPLFKNRIKKDSIKGSAYQVQLNVFEYYLFWFAYYPVCKGNSEGSETVKVHRTKKFRLENWSYSIPGLSSAKREVEKKTENNLYIRLLYVYLHSFVPVQDLNVHQPYRSSLLHYSAGYDSSEIERAEFVVDTMIHFWLVDNDFSPLPLGLCKAFGVTFPFRSVLGETPPTSGLGDVINIFIKYLNLSSLAYAEGPNLNEYAGSAGWRISGSFDVVKSRDAALSIHSIGSWNLLVQRPLYRFILRTFLFCPVESSIKNASQAFNVWVNYLEPWSISFEEFADLNETLGLRTESSLNSGTKSSSSAYSSTWQGFVLANYLFYSSLVMHFIGFAHKFLHTDSEVIVQMVAKVMKILTSSNELIDLIKNVDTVFRSKAAESSKSVHGSLNRYIPTIHQQLQDWEDGLCESDADGSFLHENWNKDLRLFADGEDGGQQLLQLFFLRAESELHSISGNNLSQNIQCLDSLKAQLSRLFGSSITRPSSGTPQWRHSQQSREEIFKPRSYGNQIGAEIKYKGDWMKRPVSSDEIAWLASFLVDISGRLNEKLGLNRFDNNQGSTSWSYIEVQAGTRNVSLKVVLCSLVSWIMWLREAVVQFMRTHGLRVNLRMLASKKIALMVLVFAAFSLLRRALAR</sequence>
<dbReference type="PANTHER" id="PTHR31801:SF1">
    <property type="entry name" value="SPHINGOMYELIN PHOSPHODIESTERASE"/>
    <property type="match status" value="1"/>
</dbReference>
<keyword evidence="1" id="KW-1133">Transmembrane helix</keyword>
<dbReference type="Pfam" id="PF14724">
    <property type="entry name" value="mit_SMPDase"/>
    <property type="match status" value="1"/>
</dbReference>
<name>A0A2G9HQZ2_9LAMI</name>
<evidence type="ECO:0000256" key="1">
    <source>
        <dbReference type="SAM" id="Phobius"/>
    </source>
</evidence>
<dbReference type="EMBL" id="NKXS01001193">
    <property type="protein sequence ID" value="PIN19945.1"/>
    <property type="molecule type" value="Genomic_DNA"/>
</dbReference>
<keyword evidence="3" id="KW-1185">Reference proteome</keyword>
<dbReference type="PANTHER" id="PTHR31801">
    <property type="entry name" value="ALTERED INHERITANCE OF MITOCHONDRIA PROTEIN 24, MITOCHONDRIAL"/>
    <property type="match status" value="1"/>
</dbReference>
<comment type="caution">
    <text evidence="2">The sequence shown here is derived from an EMBL/GenBank/DDBJ whole genome shotgun (WGS) entry which is preliminary data.</text>
</comment>
<accession>A0A2G9HQZ2</accession>
<evidence type="ECO:0000313" key="2">
    <source>
        <dbReference type="EMBL" id="PIN19945.1"/>
    </source>
</evidence>
<keyword evidence="1" id="KW-0812">Transmembrane</keyword>
<dbReference type="EC" id="3.1.4.12" evidence="2"/>
<dbReference type="AlphaFoldDB" id="A0A2G9HQZ2"/>
<organism evidence="2 3">
    <name type="scientific">Handroanthus impetiginosus</name>
    <dbReference type="NCBI Taxonomy" id="429701"/>
    <lineage>
        <taxon>Eukaryota</taxon>
        <taxon>Viridiplantae</taxon>
        <taxon>Streptophyta</taxon>
        <taxon>Embryophyta</taxon>
        <taxon>Tracheophyta</taxon>
        <taxon>Spermatophyta</taxon>
        <taxon>Magnoliopsida</taxon>
        <taxon>eudicotyledons</taxon>
        <taxon>Gunneridae</taxon>
        <taxon>Pentapetalae</taxon>
        <taxon>asterids</taxon>
        <taxon>lamiids</taxon>
        <taxon>Lamiales</taxon>
        <taxon>Bignoniaceae</taxon>
        <taxon>Crescentiina</taxon>
        <taxon>Tabebuia alliance</taxon>
        <taxon>Handroanthus</taxon>
    </lineage>
</organism>
<reference evidence="3" key="1">
    <citation type="journal article" date="2018" name="Gigascience">
        <title>Genome assembly of the Pink Ipe (Handroanthus impetiginosus, Bignoniaceae), a highly valued, ecologically keystone Neotropical timber forest tree.</title>
        <authorList>
            <person name="Silva-Junior O.B."/>
            <person name="Grattapaglia D."/>
            <person name="Novaes E."/>
            <person name="Collevatti R.G."/>
        </authorList>
    </citation>
    <scope>NUCLEOTIDE SEQUENCE [LARGE SCALE GENOMIC DNA]</scope>
    <source>
        <strain evidence="3">cv. UFG-1</strain>
    </source>
</reference>
<keyword evidence="2" id="KW-0378">Hydrolase</keyword>
<dbReference type="GO" id="GO:0004767">
    <property type="term" value="F:sphingomyelin phosphodiesterase activity"/>
    <property type="evidence" value="ECO:0007669"/>
    <property type="project" value="UniProtKB-EC"/>
</dbReference>
<dbReference type="OrthoDB" id="10251508at2759"/>
<protein>
    <submittedName>
        <fullName evidence="2">Sphingomyelin phosphodiesterase</fullName>
        <ecNumber evidence="2">3.1.4.12</ecNumber>
    </submittedName>
</protein>
<dbReference type="Proteomes" id="UP000231279">
    <property type="component" value="Unassembled WGS sequence"/>
</dbReference>